<protein>
    <recommendedName>
        <fullName evidence="4">Carbohydrate kinase PfkB domain-containing protein</fullName>
    </recommendedName>
</protein>
<dbReference type="InterPro" id="IPR011611">
    <property type="entry name" value="PfkB_dom"/>
</dbReference>
<keyword evidence="3" id="KW-0812">Transmembrane</keyword>
<keyword evidence="3" id="KW-1133">Transmembrane helix</keyword>
<organism evidence="5">
    <name type="scientific">Picea sitchensis</name>
    <name type="common">Sitka spruce</name>
    <name type="synonym">Pinus sitchensis</name>
    <dbReference type="NCBI Taxonomy" id="3332"/>
    <lineage>
        <taxon>Eukaryota</taxon>
        <taxon>Viridiplantae</taxon>
        <taxon>Streptophyta</taxon>
        <taxon>Embryophyta</taxon>
        <taxon>Tracheophyta</taxon>
        <taxon>Spermatophyta</taxon>
        <taxon>Pinopsida</taxon>
        <taxon>Pinidae</taxon>
        <taxon>Conifers I</taxon>
        <taxon>Pinales</taxon>
        <taxon>Pinaceae</taxon>
        <taxon>Picea</taxon>
    </lineage>
</organism>
<evidence type="ECO:0000256" key="1">
    <source>
        <dbReference type="ARBA" id="ARBA00022679"/>
    </source>
</evidence>
<dbReference type="GO" id="GO:0016301">
    <property type="term" value="F:kinase activity"/>
    <property type="evidence" value="ECO:0007669"/>
    <property type="project" value="UniProtKB-KW"/>
</dbReference>
<feature type="transmembrane region" description="Helical" evidence="3">
    <location>
        <begin position="309"/>
        <end position="329"/>
    </location>
</feature>
<evidence type="ECO:0000256" key="3">
    <source>
        <dbReference type="SAM" id="Phobius"/>
    </source>
</evidence>
<keyword evidence="1" id="KW-0808">Transferase</keyword>
<keyword evidence="3" id="KW-0472">Membrane</keyword>
<accession>A9P2I1</accession>
<dbReference type="SUPFAM" id="SSF53613">
    <property type="entry name" value="Ribokinase-like"/>
    <property type="match status" value="1"/>
</dbReference>
<dbReference type="PANTHER" id="PTHR10584">
    <property type="entry name" value="SUGAR KINASE"/>
    <property type="match status" value="1"/>
</dbReference>
<evidence type="ECO:0000256" key="2">
    <source>
        <dbReference type="ARBA" id="ARBA00022777"/>
    </source>
</evidence>
<dbReference type="EMBL" id="EF087859">
    <property type="protein sequence ID" value="ABK27092.1"/>
    <property type="molecule type" value="mRNA"/>
</dbReference>
<dbReference type="AlphaFoldDB" id="A9P2I1"/>
<reference evidence="5" key="1">
    <citation type="journal article" date="2008" name="BMC Genomics">
        <title>A conifer genomics resource of 200,000 spruce (Picea spp.) ESTs and 6,464 high-quality, sequence-finished full-length cDNAs for Sitka spruce (Picea sitchensis).</title>
        <authorList>
            <person name="Ralph S.G."/>
            <person name="Chun H.J."/>
            <person name="Kolosova N."/>
            <person name="Cooper D."/>
            <person name="Oddy C."/>
            <person name="Ritland C.E."/>
            <person name="Kirkpatrick R."/>
            <person name="Moore R."/>
            <person name="Barber S."/>
            <person name="Holt R.A."/>
            <person name="Jones S.J."/>
            <person name="Marra M.A."/>
            <person name="Douglas C.J."/>
            <person name="Ritland K."/>
            <person name="Bohlmann J."/>
        </authorList>
    </citation>
    <scope>NUCLEOTIDE SEQUENCE</scope>
    <source>
        <tissue evidence="5">Bark</tissue>
    </source>
</reference>
<feature type="domain" description="Carbohydrate kinase PfkB" evidence="4">
    <location>
        <begin position="12"/>
        <end position="162"/>
    </location>
</feature>
<proteinExistence type="evidence at transcript level"/>
<keyword evidence="2" id="KW-0418">Kinase</keyword>
<evidence type="ECO:0000313" key="5">
    <source>
        <dbReference type="EMBL" id="ABK27092.1"/>
    </source>
</evidence>
<sequence length="374" mass="41291">MSNPTRATDLPVVVVGSANADIYVEIDRLPKEGETIAARGGQTLAGGKGANQAACAGRLSHPTYFVGQVGKDAHGSLMKDALSSCGVRLDYLNTVSDPTGHAVVMLQPGGQNSIIIVGGANVSWPILEDGMSCLSANAQQIIREAGIVLLQREVPNSLNLEVAKKLEDLEQLNAPVDESGSVSVWMMRLKCWFYTKSRHLNFFTILILASVPNPLFDLAGIMCGQLAVSFWRFFTPTMIGKAIIKTHIQTLFIILVCNNQLVEWLVWILNRIPALSHTSAHFMAKLQSLREKFDSSHMIPSGTSKAQHWNFSFAFMWNTFIWLMLMGFFSKIITGTAQDFLKERHRIAINALTSEENSKSYSANSKRFSAIQKR</sequence>
<dbReference type="Pfam" id="PF00294">
    <property type="entry name" value="PfkB"/>
    <property type="match status" value="1"/>
</dbReference>
<dbReference type="InterPro" id="IPR002139">
    <property type="entry name" value="Ribo/fructo_kinase"/>
</dbReference>
<dbReference type="GO" id="GO:0006796">
    <property type="term" value="P:phosphate-containing compound metabolic process"/>
    <property type="evidence" value="ECO:0007669"/>
    <property type="project" value="UniProtKB-ARBA"/>
</dbReference>
<dbReference type="Gene3D" id="3.40.1190.20">
    <property type="match status" value="1"/>
</dbReference>
<evidence type="ECO:0000259" key="4">
    <source>
        <dbReference type="Pfam" id="PF00294"/>
    </source>
</evidence>
<dbReference type="InterPro" id="IPR029056">
    <property type="entry name" value="Ribokinase-like"/>
</dbReference>
<dbReference type="PRINTS" id="PR00990">
    <property type="entry name" value="RIBOKINASE"/>
</dbReference>
<name>A9P2I1_PICSI</name>
<dbReference type="PANTHER" id="PTHR10584:SF166">
    <property type="entry name" value="RIBOKINASE"/>
    <property type="match status" value="1"/>
</dbReference>